<evidence type="ECO:0000313" key="4">
    <source>
        <dbReference type="Proteomes" id="UP000767291"/>
    </source>
</evidence>
<gene>
    <name evidence="3" type="ORF">J2Z43_001568</name>
</gene>
<evidence type="ECO:0000313" key="3">
    <source>
        <dbReference type="EMBL" id="MBP1855175.1"/>
    </source>
</evidence>
<feature type="transmembrane region" description="Helical" evidence="2">
    <location>
        <begin position="233"/>
        <end position="252"/>
    </location>
</feature>
<keyword evidence="2" id="KW-1133">Transmembrane helix</keyword>
<comment type="caution">
    <text evidence="3">The sequence shown here is derived from an EMBL/GenBank/DDBJ whole genome shotgun (WGS) entry which is preliminary data.</text>
</comment>
<name>A0ABS4EB48_9FIRM</name>
<keyword evidence="2" id="KW-0812">Transmembrane</keyword>
<dbReference type="EMBL" id="JAGGJX010000002">
    <property type="protein sequence ID" value="MBP1855175.1"/>
    <property type="molecule type" value="Genomic_DNA"/>
</dbReference>
<keyword evidence="4" id="KW-1185">Reference proteome</keyword>
<dbReference type="Proteomes" id="UP000767291">
    <property type="component" value="Unassembled WGS sequence"/>
</dbReference>
<feature type="region of interest" description="Disordered" evidence="1">
    <location>
        <begin position="156"/>
        <end position="181"/>
    </location>
</feature>
<evidence type="ECO:0000256" key="2">
    <source>
        <dbReference type="SAM" id="Phobius"/>
    </source>
</evidence>
<accession>A0ABS4EB48</accession>
<keyword evidence="2" id="KW-0472">Membrane</keyword>
<feature type="compositionally biased region" description="Polar residues" evidence="1">
    <location>
        <begin position="170"/>
        <end position="181"/>
    </location>
</feature>
<organism evidence="3 4">
    <name type="scientific">Metaclostridioides mangenotii</name>
    <dbReference type="NCBI Taxonomy" id="1540"/>
    <lineage>
        <taxon>Bacteria</taxon>
        <taxon>Bacillati</taxon>
        <taxon>Bacillota</taxon>
        <taxon>Clostridia</taxon>
        <taxon>Peptostreptococcales</taxon>
        <taxon>Peptostreptococcaceae</taxon>
        <taxon>Metaclostridioides</taxon>
    </lineage>
</organism>
<evidence type="ECO:0000256" key="1">
    <source>
        <dbReference type="SAM" id="MobiDB-lite"/>
    </source>
</evidence>
<sequence length="278" mass="32484">MVRARYEILKYIQHEISYKDWGVKITRGAITQDNLNGNLLLQLKFQNISNINIKEVFLSIESYDEDCIKVSEKIGHNYNYINVYPGDFFGDDNPIILTSTKTRKIKIFLEKIVYSDLSFIEYINNEISTPINNPNYQEDDHICDNNEIDYGKNRQYSNLDQDQREDRYQGKNQDQYSDRGQNVNINLKIDKGTIDNDTRETRESYKKHNHNKLDKLRDEIKASKSKNVKKNSIIAAIIVVVILIALYLIGSYSQKPEPDRYRKLDEYMDTISVSNAGD</sequence>
<dbReference type="RefSeq" id="WP_209456634.1">
    <property type="nucleotide sequence ID" value="NZ_BAAACS010000002.1"/>
</dbReference>
<reference evidence="3 4" key="1">
    <citation type="submission" date="2021-03" db="EMBL/GenBank/DDBJ databases">
        <title>Genomic Encyclopedia of Type Strains, Phase IV (KMG-IV): sequencing the most valuable type-strain genomes for metagenomic binning, comparative biology and taxonomic classification.</title>
        <authorList>
            <person name="Goeker M."/>
        </authorList>
    </citation>
    <scope>NUCLEOTIDE SEQUENCE [LARGE SCALE GENOMIC DNA]</scope>
    <source>
        <strain evidence="3 4">DSM 1289</strain>
    </source>
</reference>
<protein>
    <submittedName>
        <fullName evidence="3">Uncharacterized protein</fullName>
    </submittedName>
</protein>
<proteinExistence type="predicted"/>